<dbReference type="GO" id="GO:0000785">
    <property type="term" value="C:chromatin"/>
    <property type="evidence" value="ECO:0007669"/>
    <property type="project" value="InterPro"/>
</dbReference>
<dbReference type="SMART" id="SM00527">
    <property type="entry name" value="HMG17"/>
    <property type="match status" value="1"/>
</dbReference>
<dbReference type="GO" id="GO:0031492">
    <property type="term" value="F:nucleosomal DNA binding"/>
    <property type="evidence" value="ECO:0007669"/>
    <property type="project" value="InterPro"/>
</dbReference>
<feature type="non-terminal residue" evidence="9">
    <location>
        <position position="131"/>
    </location>
</feature>
<keyword evidence="3" id="KW-0238">DNA-binding</keyword>
<dbReference type="AlphaFoldDB" id="A0A1A6FZ50"/>
<evidence type="ECO:0000256" key="2">
    <source>
        <dbReference type="ARBA" id="ARBA00007696"/>
    </source>
</evidence>
<keyword evidence="4" id="KW-0539">Nucleus</keyword>
<sequence>MSMMMSIPPVSISLQSSLKRNGALTRFIQSSRQPPTSPPPCPKEKPKGDTKGDKVKVKDEPQRRSARLSAKPAPPKPEPTPIKVPAKKGEKVPNGKKGKADAGKDVNNPADNGDAKTDQAQKAEGAGAGKG</sequence>
<reference evidence="9 10" key="1">
    <citation type="submission" date="2016-06" db="EMBL/GenBank/DDBJ databases">
        <title>The Draft Genome Sequence and Annotation of the Desert Woodrat Neotoma lepida.</title>
        <authorList>
            <person name="Campbell M."/>
            <person name="Oakeson K.F."/>
            <person name="Yandell M."/>
            <person name="Halpert J.R."/>
            <person name="Dearing D."/>
        </authorList>
    </citation>
    <scope>NUCLEOTIDE SEQUENCE [LARGE SCALE GENOMIC DNA]</scope>
    <source>
        <strain evidence="9">417</strain>
        <tissue evidence="9">Liver</tissue>
    </source>
</reference>
<dbReference type="STRING" id="56216.A0A1A6FZ50"/>
<dbReference type="PANTHER" id="PTHR23087">
    <property type="entry name" value="NONHISTONE CHROMOSOMAL PROTEIN HMG"/>
    <property type="match status" value="1"/>
</dbReference>
<dbReference type="PRINTS" id="PR00925">
    <property type="entry name" value="NONHISHMG17"/>
</dbReference>
<feature type="compositionally biased region" description="Basic and acidic residues" evidence="8">
    <location>
        <begin position="87"/>
        <end position="104"/>
    </location>
</feature>
<evidence type="ECO:0000313" key="9">
    <source>
        <dbReference type="EMBL" id="OBS59203.1"/>
    </source>
</evidence>
<evidence type="ECO:0000256" key="6">
    <source>
        <dbReference type="ARBA" id="ARBA00040304"/>
    </source>
</evidence>
<evidence type="ECO:0000256" key="4">
    <source>
        <dbReference type="ARBA" id="ARBA00023242"/>
    </source>
</evidence>
<evidence type="ECO:0000313" key="10">
    <source>
        <dbReference type="Proteomes" id="UP000092124"/>
    </source>
</evidence>
<dbReference type="Proteomes" id="UP000092124">
    <property type="component" value="Unassembled WGS sequence"/>
</dbReference>
<feature type="compositionally biased region" description="Pro residues" evidence="8">
    <location>
        <begin position="72"/>
        <end position="82"/>
    </location>
</feature>
<dbReference type="EMBL" id="LZPO01108455">
    <property type="protein sequence ID" value="OBS59203.1"/>
    <property type="molecule type" value="Genomic_DNA"/>
</dbReference>
<accession>A0A1A6FZ50</accession>
<comment type="similarity">
    <text evidence="2">Belongs to the HMGN family.</text>
</comment>
<evidence type="ECO:0000256" key="5">
    <source>
        <dbReference type="ARBA" id="ARBA00037490"/>
    </source>
</evidence>
<comment type="caution">
    <text evidence="9">The sequence shown here is derived from an EMBL/GenBank/DDBJ whole genome shotgun (WGS) entry which is preliminary data.</text>
</comment>
<name>A0A1A6FZ50_NEOLE</name>
<comment type="function">
    <text evidence="5">Binds to the inner side of the nucleosomal DNA thus altering the interaction between the DNA and the histone octamer. May be involved in the process which maintains transcribable genes in a unique chromatin conformation.</text>
</comment>
<evidence type="ECO:0000256" key="7">
    <source>
        <dbReference type="ARBA" id="ARBA00042290"/>
    </source>
</evidence>
<dbReference type="GO" id="GO:0006325">
    <property type="term" value="P:chromatin organization"/>
    <property type="evidence" value="ECO:0007669"/>
    <property type="project" value="TreeGrafter"/>
</dbReference>
<gene>
    <name evidence="9" type="ORF">A6R68_09672</name>
</gene>
<feature type="region of interest" description="Disordered" evidence="8">
    <location>
        <begin position="21"/>
        <end position="131"/>
    </location>
</feature>
<feature type="compositionally biased region" description="Basic and acidic residues" evidence="8">
    <location>
        <begin position="42"/>
        <end position="63"/>
    </location>
</feature>
<protein>
    <recommendedName>
        <fullName evidence="6">Non-histone chromosomal protein HMG-17</fullName>
    </recommendedName>
    <alternativeName>
        <fullName evidence="7">High mobility group nucleosome-binding domain-containing protein 2</fullName>
    </alternativeName>
</protein>
<proteinExistence type="inferred from homology"/>
<dbReference type="InterPro" id="IPR000079">
    <property type="entry name" value="HMGN_fam"/>
</dbReference>
<keyword evidence="10" id="KW-1185">Reference proteome</keyword>
<evidence type="ECO:0000256" key="3">
    <source>
        <dbReference type="ARBA" id="ARBA00023125"/>
    </source>
</evidence>
<comment type="subcellular location">
    <subcellularLocation>
        <location evidence="1">Nucleus</location>
    </subcellularLocation>
</comment>
<dbReference type="PANTHER" id="PTHR23087:SF13">
    <property type="entry name" value="NON-HISTONE CHROMOSOMAL PROTEIN HMG-17"/>
    <property type="match status" value="1"/>
</dbReference>
<dbReference type="Pfam" id="PF01101">
    <property type="entry name" value="HMG14_17"/>
    <property type="match status" value="1"/>
</dbReference>
<evidence type="ECO:0000256" key="8">
    <source>
        <dbReference type="SAM" id="MobiDB-lite"/>
    </source>
</evidence>
<organism evidence="9 10">
    <name type="scientific">Neotoma lepida</name>
    <name type="common">Desert woodrat</name>
    <dbReference type="NCBI Taxonomy" id="56216"/>
    <lineage>
        <taxon>Eukaryota</taxon>
        <taxon>Metazoa</taxon>
        <taxon>Chordata</taxon>
        <taxon>Craniata</taxon>
        <taxon>Vertebrata</taxon>
        <taxon>Euteleostomi</taxon>
        <taxon>Mammalia</taxon>
        <taxon>Eutheria</taxon>
        <taxon>Euarchontoglires</taxon>
        <taxon>Glires</taxon>
        <taxon>Rodentia</taxon>
        <taxon>Myomorpha</taxon>
        <taxon>Muroidea</taxon>
        <taxon>Cricetidae</taxon>
        <taxon>Neotominae</taxon>
        <taxon>Neotoma</taxon>
    </lineage>
</organism>
<dbReference type="GO" id="GO:0005634">
    <property type="term" value="C:nucleus"/>
    <property type="evidence" value="ECO:0007669"/>
    <property type="project" value="UniProtKB-SubCell"/>
</dbReference>
<dbReference type="PROSITE" id="PS00355">
    <property type="entry name" value="HMG14_17"/>
    <property type="match status" value="1"/>
</dbReference>
<evidence type="ECO:0000256" key="1">
    <source>
        <dbReference type="ARBA" id="ARBA00004123"/>
    </source>
</evidence>